<evidence type="ECO:0000313" key="2">
    <source>
        <dbReference type="Proteomes" id="UP001243330"/>
    </source>
</evidence>
<accession>A0AAD9EBB5</accession>
<evidence type="ECO:0000313" key="1">
    <source>
        <dbReference type="EMBL" id="KAK1844829.1"/>
    </source>
</evidence>
<proteinExistence type="predicted"/>
<name>A0AAD9EBB5_9PEZI</name>
<reference evidence="1" key="1">
    <citation type="submission" date="2023-01" db="EMBL/GenBank/DDBJ databases">
        <title>Colletotrichum chrysophilum M932 genome sequence.</title>
        <authorList>
            <person name="Baroncelli R."/>
        </authorList>
    </citation>
    <scope>NUCLEOTIDE SEQUENCE</scope>
    <source>
        <strain evidence="1">M932</strain>
    </source>
</reference>
<organism evidence="1 2">
    <name type="scientific">Colletotrichum chrysophilum</name>
    <dbReference type="NCBI Taxonomy" id="1836956"/>
    <lineage>
        <taxon>Eukaryota</taxon>
        <taxon>Fungi</taxon>
        <taxon>Dikarya</taxon>
        <taxon>Ascomycota</taxon>
        <taxon>Pezizomycotina</taxon>
        <taxon>Sordariomycetes</taxon>
        <taxon>Hypocreomycetidae</taxon>
        <taxon>Glomerellales</taxon>
        <taxon>Glomerellaceae</taxon>
        <taxon>Colletotrichum</taxon>
        <taxon>Colletotrichum gloeosporioides species complex</taxon>
    </lineage>
</organism>
<sequence>MDRPSPQYCAERCAEAVPIPSSNPAMRFQRHPIPFAPLAGTRTLGKGIENDGSPPSTLPDVTYHPKCHAPPLSRLDLKGYNAPGVITFFRNAGPSSTLRVRELPIQRLRYRSDLSKVTLAKLSKALGKPPIGHRQMARIVVGLSPMLHLSGNTIARR</sequence>
<dbReference type="EMBL" id="JAQOWY010000295">
    <property type="protein sequence ID" value="KAK1844829.1"/>
    <property type="molecule type" value="Genomic_DNA"/>
</dbReference>
<dbReference type="AlphaFoldDB" id="A0AAD9EBB5"/>
<keyword evidence="2" id="KW-1185">Reference proteome</keyword>
<comment type="caution">
    <text evidence="1">The sequence shown here is derived from an EMBL/GenBank/DDBJ whole genome shotgun (WGS) entry which is preliminary data.</text>
</comment>
<gene>
    <name evidence="1" type="ORF">CCHR01_12513</name>
</gene>
<dbReference type="Proteomes" id="UP001243330">
    <property type="component" value="Unassembled WGS sequence"/>
</dbReference>
<protein>
    <submittedName>
        <fullName evidence="1">Uncharacterized protein</fullName>
    </submittedName>
</protein>